<evidence type="ECO:0000256" key="1">
    <source>
        <dbReference type="ARBA" id="ARBA00023125"/>
    </source>
</evidence>
<dbReference type="EMBL" id="AJZD02000209">
    <property type="protein sequence ID" value="OEF91671.1"/>
    <property type="molecule type" value="Genomic_DNA"/>
</dbReference>
<dbReference type="InterPro" id="IPR014884">
    <property type="entry name" value="ParB_fam_C"/>
</dbReference>
<sequence>MVKKKQILGITGDQNNVKEAQLTTAKNNLESLPEKLKQDLKATGGDLHSYLRDTFGVTAGAKEVNWKLASGATAMFLEVELTYEQVKESTLVEFDINGRDQQYLTADNLNDLSTMDYQQFYPAIAIRKHGKVSFLDGSRRRAYFLLQKGRIPHFTVLVSDDDITPADAKALAKSIQTAKEHNLYELGKRFLLMKDAGMTQQEIASSFSISQSRVSKAMKAATISQELYALFYDINELSGADYAELAKIDTYLLRSEKNYLSNLDIEKGSVDSVMVQLRKLVSSKTEKPKPVTVSLVTFEDKNKFAKKTYNKDTRRTTYDFQRLTMVQQAQIDEAISRLMDDIFGKK</sequence>
<feature type="domain" description="ParB protein family C-terminal" evidence="2">
    <location>
        <begin position="261"/>
        <end position="339"/>
    </location>
</feature>
<protein>
    <recommendedName>
        <fullName evidence="2">ParB protein family C-terminal domain-containing protein</fullName>
    </recommendedName>
</protein>
<comment type="caution">
    <text evidence="3">The sequence shown here is derived from an EMBL/GenBank/DDBJ whole genome shotgun (WGS) entry which is preliminary data.</text>
</comment>
<keyword evidence="1" id="KW-0238">DNA-binding</keyword>
<dbReference type="Pfam" id="PF08775">
    <property type="entry name" value="ParB"/>
    <property type="match status" value="1"/>
</dbReference>
<organism evidence="3 4">
    <name type="scientific">Vibrio splendidus 12E03</name>
    <dbReference type="NCBI Taxonomy" id="1191305"/>
    <lineage>
        <taxon>Bacteria</taxon>
        <taxon>Pseudomonadati</taxon>
        <taxon>Pseudomonadota</taxon>
        <taxon>Gammaproteobacteria</taxon>
        <taxon>Vibrionales</taxon>
        <taxon>Vibrionaceae</taxon>
        <taxon>Vibrio</taxon>
    </lineage>
</organism>
<dbReference type="RefSeq" id="WP_019822081.1">
    <property type="nucleotide sequence ID" value="NZ_AJZD02000209.1"/>
</dbReference>
<name>A0A1E5FN35_VIBSP</name>
<dbReference type="PANTHER" id="PTHR38973:SF1">
    <property type="entry name" value="PLASMID PARTITION PROTEIN B"/>
    <property type="match status" value="1"/>
</dbReference>
<dbReference type="GO" id="GO:0003677">
    <property type="term" value="F:DNA binding"/>
    <property type="evidence" value="ECO:0007669"/>
    <property type="project" value="UniProtKB-KW"/>
</dbReference>
<proteinExistence type="predicted"/>
<evidence type="ECO:0000313" key="3">
    <source>
        <dbReference type="EMBL" id="OEF91671.1"/>
    </source>
</evidence>
<evidence type="ECO:0000259" key="2">
    <source>
        <dbReference type="Pfam" id="PF08775"/>
    </source>
</evidence>
<dbReference type="PANTHER" id="PTHR38973">
    <property type="entry name" value="PLASMID PARTITIONING CONTROL PROTEIN-RELATED"/>
    <property type="match status" value="1"/>
</dbReference>
<evidence type="ECO:0000313" key="4">
    <source>
        <dbReference type="Proteomes" id="UP000094802"/>
    </source>
</evidence>
<dbReference type="SUPFAM" id="SSF109709">
    <property type="entry name" value="KorB DNA-binding domain-like"/>
    <property type="match status" value="1"/>
</dbReference>
<dbReference type="Gene3D" id="1.10.10.2830">
    <property type="match status" value="1"/>
</dbReference>
<accession>A0A1E5FN35</accession>
<dbReference type="AlphaFoldDB" id="A0A1E5FN35"/>
<gene>
    <name evidence="3" type="ORF">A142_06700</name>
</gene>
<dbReference type="Proteomes" id="UP000094802">
    <property type="component" value="Unassembled WGS sequence"/>
</dbReference>
<reference evidence="3 4" key="1">
    <citation type="journal article" date="2012" name="Science">
        <title>Ecological populations of bacteria act as socially cohesive units of antibiotic production and resistance.</title>
        <authorList>
            <person name="Cordero O.X."/>
            <person name="Wildschutte H."/>
            <person name="Kirkup B."/>
            <person name="Proehl S."/>
            <person name="Ngo L."/>
            <person name="Hussain F."/>
            <person name="Le Roux F."/>
            <person name="Mincer T."/>
            <person name="Polz M.F."/>
        </authorList>
    </citation>
    <scope>NUCLEOTIDE SEQUENCE [LARGE SCALE GENOMIC DNA]</scope>
    <source>
        <strain evidence="3 4">12E03</strain>
    </source>
</reference>
<dbReference type="OrthoDB" id="5719994at2"/>